<keyword evidence="3" id="KW-1185">Reference proteome</keyword>
<name>A0A9P8UHV7_9PEZI</name>
<proteinExistence type="predicted"/>
<sequence length="121" mass="12684">MAVAVIVMPSFVLVIVVPAVALVIGVPIAVLIIVSAVVLVIVVPLLCCTLVVCLFHGVLEAVPSIVVHAVVLAVVAVAFTSRRSGFPLDIRDSNRRGLLQAAIDGIGATKRWRLFDFGGCE</sequence>
<evidence type="ECO:0000313" key="3">
    <source>
        <dbReference type="Proteomes" id="UP000758603"/>
    </source>
</evidence>
<dbReference type="GeneID" id="70136664"/>
<evidence type="ECO:0000313" key="2">
    <source>
        <dbReference type="EMBL" id="KAH6652448.1"/>
    </source>
</evidence>
<keyword evidence="1" id="KW-0812">Transmembrane</keyword>
<dbReference type="EMBL" id="JAGPXC010000006">
    <property type="protein sequence ID" value="KAH6652448.1"/>
    <property type="molecule type" value="Genomic_DNA"/>
</dbReference>
<dbReference type="RefSeq" id="XP_045956726.1">
    <property type="nucleotide sequence ID" value="XM_046107773.1"/>
</dbReference>
<feature type="transmembrane region" description="Helical" evidence="1">
    <location>
        <begin position="6"/>
        <end position="24"/>
    </location>
</feature>
<protein>
    <submittedName>
        <fullName evidence="2">Uncharacterized protein</fullName>
    </submittedName>
</protein>
<keyword evidence="1" id="KW-0472">Membrane</keyword>
<dbReference type="AlphaFoldDB" id="A0A9P8UHV7"/>
<keyword evidence="1" id="KW-1133">Transmembrane helix</keyword>
<feature type="transmembrane region" description="Helical" evidence="1">
    <location>
        <begin position="65"/>
        <end position="81"/>
    </location>
</feature>
<organism evidence="2 3">
    <name type="scientific">Truncatella angustata</name>
    <dbReference type="NCBI Taxonomy" id="152316"/>
    <lineage>
        <taxon>Eukaryota</taxon>
        <taxon>Fungi</taxon>
        <taxon>Dikarya</taxon>
        <taxon>Ascomycota</taxon>
        <taxon>Pezizomycotina</taxon>
        <taxon>Sordariomycetes</taxon>
        <taxon>Xylariomycetidae</taxon>
        <taxon>Amphisphaeriales</taxon>
        <taxon>Sporocadaceae</taxon>
        <taxon>Truncatella</taxon>
    </lineage>
</organism>
<feature type="transmembrane region" description="Helical" evidence="1">
    <location>
        <begin position="31"/>
        <end position="59"/>
    </location>
</feature>
<evidence type="ECO:0000256" key="1">
    <source>
        <dbReference type="SAM" id="Phobius"/>
    </source>
</evidence>
<reference evidence="2" key="1">
    <citation type="journal article" date="2021" name="Nat. Commun.">
        <title>Genetic determinants of endophytism in the Arabidopsis root mycobiome.</title>
        <authorList>
            <person name="Mesny F."/>
            <person name="Miyauchi S."/>
            <person name="Thiergart T."/>
            <person name="Pickel B."/>
            <person name="Atanasova L."/>
            <person name="Karlsson M."/>
            <person name="Huettel B."/>
            <person name="Barry K.W."/>
            <person name="Haridas S."/>
            <person name="Chen C."/>
            <person name="Bauer D."/>
            <person name="Andreopoulos W."/>
            <person name="Pangilinan J."/>
            <person name="LaButti K."/>
            <person name="Riley R."/>
            <person name="Lipzen A."/>
            <person name="Clum A."/>
            <person name="Drula E."/>
            <person name="Henrissat B."/>
            <person name="Kohler A."/>
            <person name="Grigoriev I.V."/>
            <person name="Martin F.M."/>
            <person name="Hacquard S."/>
        </authorList>
    </citation>
    <scope>NUCLEOTIDE SEQUENCE</scope>
    <source>
        <strain evidence="2">MPI-SDFR-AT-0073</strain>
    </source>
</reference>
<accession>A0A9P8UHV7</accession>
<gene>
    <name evidence="2" type="ORF">BKA67DRAFT_661187</name>
</gene>
<comment type="caution">
    <text evidence="2">The sequence shown here is derived from an EMBL/GenBank/DDBJ whole genome shotgun (WGS) entry which is preliminary data.</text>
</comment>
<dbReference type="Proteomes" id="UP000758603">
    <property type="component" value="Unassembled WGS sequence"/>
</dbReference>